<keyword evidence="1 9" id="KW-0963">Cytoplasm</keyword>
<dbReference type="PIRSF" id="PIRSF006246">
    <property type="entry name" value="Asp_decarbox"/>
    <property type="match status" value="1"/>
</dbReference>
<feature type="binding site" evidence="9 11">
    <location>
        <begin position="73"/>
        <end position="75"/>
    </location>
    <ligand>
        <name>substrate</name>
    </ligand>
</feature>
<dbReference type="CDD" id="cd06919">
    <property type="entry name" value="Asp_decarbox"/>
    <property type="match status" value="1"/>
</dbReference>
<dbReference type="NCBIfam" id="TIGR00223">
    <property type="entry name" value="panD"/>
    <property type="match status" value="1"/>
</dbReference>
<comment type="caution">
    <text evidence="15">The sequence shown here is derived from an EMBL/GenBank/DDBJ whole genome shotgun (WGS) entry which is preliminary data.</text>
</comment>
<keyword evidence="8 9" id="KW-0670">Pyruvate</keyword>
<feature type="chain" id="PRO_5035348020" description="Aspartate 1-decarboxylase beta chain" evidence="9 13">
    <location>
        <begin position="1"/>
        <end position="24"/>
    </location>
</feature>
<name>A0A8J7HKL6_9CYAN</name>
<evidence type="ECO:0000313" key="15">
    <source>
        <dbReference type="EMBL" id="MBH8554370.1"/>
    </source>
</evidence>
<feature type="binding site" evidence="9 11">
    <location>
        <position position="57"/>
    </location>
    <ligand>
        <name>substrate</name>
    </ligand>
</feature>
<evidence type="ECO:0000256" key="8">
    <source>
        <dbReference type="ARBA" id="ARBA00023317"/>
    </source>
</evidence>
<dbReference type="RefSeq" id="WP_214440611.1">
    <property type="nucleotide sequence ID" value="NZ_JAECZB010000071.1"/>
</dbReference>
<evidence type="ECO:0000256" key="4">
    <source>
        <dbReference type="ARBA" id="ARBA00022813"/>
    </source>
</evidence>
<keyword evidence="2 9" id="KW-0566">Pantothenate biosynthesis</keyword>
<organism evidence="15 16">
    <name type="scientific">Atlanticothrix silvestris CENA357</name>
    <dbReference type="NCBI Taxonomy" id="1725252"/>
    <lineage>
        <taxon>Bacteria</taxon>
        <taxon>Bacillati</taxon>
        <taxon>Cyanobacteriota</taxon>
        <taxon>Cyanophyceae</taxon>
        <taxon>Nostocales</taxon>
        <taxon>Nodulariaceae</taxon>
        <taxon>Atlanticothrix</taxon>
        <taxon>Atlanticothrix silvestris</taxon>
    </lineage>
</organism>
<keyword evidence="6 9" id="KW-0456">Lyase</keyword>
<dbReference type="HAMAP" id="MF_00446">
    <property type="entry name" value="PanD"/>
    <property type="match status" value="1"/>
</dbReference>
<evidence type="ECO:0000256" key="12">
    <source>
        <dbReference type="PIRSR" id="PIRSR006246-3"/>
    </source>
</evidence>
<keyword evidence="4 9" id="KW-0068">Autocatalytic cleavage</keyword>
<dbReference type="Gene3D" id="2.40.40.20">
    <property type="match status" value="1"/>
</dbReference>
<comment type="pathway">
    <text evidence="9">Cofactor biosynthesis; (R)-pantothenate biosynthesis; beta-alanine from L-aspartate: step 1/1.</text>
</comment>
<keyword evidence="16" id="KW-1185">Reference proteome</keyword>
<reference evidence="15 16" key="1">
    <citation type="journal article" date="2021" name="Int. J. Syst. Evol. Microbiol.">
        <title>Amazonocrinis nigriterrae gen. nov., sp. nov., Atlanticothrix silvestris gen. nov., sp. nov. and Dendronalium phyllosphericum gen. nov., sp. nov., nostocacean cyanobacteria from Brazilian environments.</title>
        <authorList>
            <person name="Alvarenga D.O."/>
            <person name="Andreote A.P.D."/>
            <person name="Branco L.H.Z."/>
            <person name="Delbaje E."/>
            <person name="Cruz R.B."/>
            <person name="Varani A.M."/>
            <person name="Fiore M.F."/>
        </authorList>
    </citation>
    <scope>NUCLEOTIDE SEQUENCE [LARGE SCALE GENOMIC DNA]</scope>
    <source>
        <strain evidence="15 16">CENA357</strain>
    </source>
</reference>
<evidence type="ECO:0000256" key="2">
    <source>
        <dbReference type="ARBA" id="ARBA00022655"/>
    </source>
</evidence>
<dbReference type="EC" id="4.1.1.11" evidence="9"/>
<comment type="similarity">
    <text evidence="9">Belongs to the PanD family.</text>
</comment>
<evidence type="ECO:0000256" key="6">
    <source>
        <dbReference type="ARBA" id="ARBA00023239"/>
    </source>
</evidence>
<dbReference type="Proteomes" id="UP000599391">
    <property type="component" value="Unassembled WGS sequence"/>
</dbReference>
<feature type="region of interest" description="Disordered" evidence="14">
    <location>
        <begin position="120"/>
        <end position="142"/>
    </location>
</feature>
<comment type="catalytic activity">
    <reaction evidence="9">
        <text>L-aspartate + H(+) = beta-alanine + CO2</text>
        <dbReference type="Rhea" id="RHEA:19497"/>
        <dbReference type="ChEBI" id="CHEBI:15378"/>
        <dbReference type="ChEBI" id="CHEBI:16526"/>
        <dbReference type="ChEBI" id="CHEBI:29991"/>
        <dbReference type="ChEBI" id="CHEBI:57966"/>
        <dbReference type="EC" id="4.1.1.11"/>
    </reaction>
</comment>
<evidence type="ECO:0000256" key="5">
    <source>
        <dbReference type="ARBA" id="ARBA00023145"/>
    </source>
</evidence>
<comment type="subunit">
    <text evidence="9">Heterooctamer of four alpha and four beta subunits.</text>
</comment>
<keyword evidence="7 9" id="KW-0704">Schiff base</keyword>
<dbReference type="PANTHER" id="PTHR21012">
    <property type="entry name" value="ASPARTATE 1-DECARBOXYLASE"/>
    <property type="match status" value="1"/>
</dbReference>
<comment type="function">
    <text evidence="9">Catalyzes the pyruvoyl-dependent decarboxylation of aspartate to produce beta-alanine.</text>
</comment>
<evidence type="ECO:0000256" key="7">
    <source>
        <dbReference type="ARBA" id="ARBA00023270"/>
    </source>
</evidence>
<dbReference type="InterPro" id="IPR003190">
    <property type="entry name" value="Asp_decarbox"/>
</dbReference>
<comment type="PTM">
    <text evidence="9 12">Is synthesized initially as an inactive proenzyme, which is activated by self-cleavage at a specific serine bond to produce a beta-subunit with a hydroxyl group at its C-terminus and an alpha-subunit with a pyruvoyl group at its N-terminus.</text>
</comment>
<dbReference type="GO" id="GO:0015940">
    <property type="term" value="P:pantothenate biosynthetic process"/>
    <property type="evidence" value="ECO:0007669"/>
    <property type="project" value="UniProtKB-UniRule"/>
</dbReference>
<feature type="active site" description="Proton donor" evidence="9 10">
    <location>
        <position position="58"/>
    </location>
</feature>
<feature type="chain" id="PRO_5035348021" description="Aspartate 1-decarboxylase alpha chain" evidence="9 13">
    <location>
        <begin position="25"/>
        <end position="142"/>
    </location>
</feature>
<evidence type="ECO:0000256" key="1">
    <source>
        <dbReference type="ARBA" id="ARBA00022490"/>
    </source>
</evidence>
<protein>
    <recommendedName>
        <fullName evidence="9">Aspartate 1-decarboxylase</fullName>
        <ecNumber evidence="9">4.1.1.11</ecNumber>
    </recommendedName>
    <alternativeName>
        <fullName evidence="9">Aspartate alpha-decarboxylase</fullName>
    </alternativeName>
    <component>
        <recommendedName>
            <fullName evidence="9">Aspartate 1-decarboxylase beta chain</fullName>
        </recommendedName>
    </component>
    <component>
        <recommendedName>
            <fullName evidence="9">Aspartate 1-decarboxylase alpha chain</fullName>
        </recommendedName>
    </component>
</protein>
<dbReference type="InterPro" id="IPR009010">
    <property type="entry name" value="Asp_de-COase-like_dom_sf"/>
</dbReference>
<comment type="subcellular location">
    <subcellularLocation>
        <location evidence="9">Cytoplasm</location>
    </subcellularLocation>
</comment>
<dbReference type="UniPathway" id="UPA00028">
    <property type="reaction ID" value="UER00002"/>
</dbReference>
<evidence type="ECO:0000313" key="16">
    <source>
        <dbReference type="Proteomes" id="UP000599391"/>
    </source>
</evidence>
<dbReference type="EMBL" id="JAECZB010000071">
    <property type="protein sequence ID" value="MBH8554370.1"/>
    <property type="molecule type" value="Genomic_DNA"/>
</dbReference>
<keyword evidence="3 9" id="KW-0210">Decarboxylase</keyword>
<evidence type="ECO:0000256" key="11">
    <source>
        <dbReference type="PIRSR" id="PIRSR006246-2"/>
    </source>
</evidence>
<dbReference type="GO" id="GO:0006523">
    <property type="term" value="P:alanine biosynthetic process"/>
    <property type="evidence" value="ECO:0007669"/>
    <property type="project" value="InterPro"/>
</dbReference>
<dbReference type="AlphaFoldDB" id="A0A8J7HKL6"/>
<evidence type="ECO:0000256" key="10">
    <source>
        <dbReference type="PIRSR" id="PIRSR006246-1"/>
    </source>
</evidence>
<dbReference type="GO" id="GO:0004068">
    <property type="term" value="F:aspartate 1-decarboxylase activity"/>
    <property type="evidence" value="ECO:0007669"/>
    <property type="project" value="UniProtKB-UniRule"/>
</dbReference>
<gene>
    <name evidence="9" type="primary">panD</name>
    <name evidence="15" type="ORF">I8751_18760</name>
</gene>
<evidence type="ECO:0000256" key="14">
    <source>
        <dbReference type="SAM" id="MobiDB-lite"/>
    </source>
</evidence>
<dbReference type="Pfam" id="PF02261">
    <property type="entry name" value="Asp_decarbox"/>
    <property type="match status" value="1"/>
</dbReference>
<evidence type="ECO:0000256" key="3">
    <source>
        <dbReference type="ARBA" id="ARBA00022793"/>
    </source>
</evidence>
<accession>A0A8J7HKL6</accession>
<evidence type="ECO:0000256" key="9">
    <source>
        <dbReference type="HAMAP-Rule" id="MF_00446"/>
    </source>
</evidence>
<comment type="cofactor">
    <cofactor evidence="9 10">
        <name>pyruvate</name>
        <dbReference type="ChEBI" id="CHEBI:15361"/>
    </cofactor>
    <text evidence="9 10">Binds 1 pyruvoyl group covalently per subunit.</text>
</comment>
<dbReference type="PANTHER" id="PTHR21012:SF0">
    <property type="entry name" value="ASPARTATE 1-DECARBOXYLASE"/>
    <property type="match status" value="1"/>
</dbReference>
<dbReference type="SUPFAM" id="SSF50692">
    <property type="entry name" value="ADC-like"/>
    <property type="match status" value="1"/>
</dbReference>
<keyword evidence="5 9" id="KW-0865">Zymogen</keyword>
<proteinExistence type="inferred from homology"/>
<sequence length="142" mass="15656">MQRTLLLAKIHNCTLTGANINYVGSISIDQILLDKAGILPYEQVQVVNNANGERFITYAIPAPAHSGVIELNGAAARLGIMGDRLIIMAYGQFTPEELKSYSPTVVIVDENNRPLEVRHYDDLLNEKDGKGGRGKREKEPHT</sequence>
<feature type="modified residue" description="Pyruvic acid (Ser)" evidence="9 12">
    <location>
        <position position="25"/>
    </location>
</feature>
<evidence type="ECO:0000256" key="13">
    <source>
        <dbReference type="PIRSR" id="PIRSR006246-5"/>
    </source>
</evidence>
<dbReference type="GO" id="GO:0005829">
    <property type="term" value="C:cytosol"/>
    <property type="evidence" value="ECO:0007669"/>
    <property type="project" value="TreeGrafter"/>
</dbReference>
<feature type="active site" description="Schiff-base intermediate with substrate; via pyruvic acid" evidence="9 10">
    <location>
        <position position="25"/>
    </location>
</feature>